<comment type="subcellular location">
    <subcellularLocation>
        <location evidence="1 11 12">Nucleus</location>
    </subcellularLocation>
</comment>
<feature type="region of interest" description="Disordered" evidence="14">
    <location>
        <begin position="356"/>
        <end position="390"/>
    </location>
</feature>
<evidence type="ECO:0000256" key="14">
    <source>
        <dbReference type="SAM" id="MobiDB-lite"/>
    </source>
</evidence>
<feature type="compositionally biased region" description="Basic residues" evidence="14">
    <location>
        <begin position="240"/>
        <end position="251"/>
    </location>
</feature>
<reference evidence="16 17" key="1">
    <citation type="journal article" date="2023" name="Sci. Data">
        <title>Genome assembly of the Korean intertidal mud-creeper Batillaria attramentaria.</title>
        <authorList>
            <person name="Patra A.K."/>
            <person name="Ho P.T."/>
            <person name="Jun S."/>
            <person name="Lee S.J."/>
            <person name="Kim Y."/>
            <person name="Won Y.J."/>
        </authorList>
    </citation>
    <scope>NUCLEOTIDE SEQUENCE [LARGE SCALE GENOMIC DNA]</scope>
    <source>
        <strain evidence="16">Wonlab-2016</strain>
    </source>
</reference>
<comment type="similarity">
    <text evidence="10">Belongs to the paired homeobox family. Unc-4 subfamily.</text>
</comment>
<dbReference type="AlphaFoldDB" id="A0ABD0M6R3"/>
<feature type="region of interest" description="Disordered" evidence="14">
    <location>
        <begin position="314"/>
        <end position="344"/>
    </location>
</feature>
<sequence length="546" mass="59600">MLSSLQAGHEMYLGLPSPPSRFLSSSISGLSSLPCFPFVPGPLSVPYSPRLPTPSTDIRLGAFGDSKRFLERFERYPGDYGYLGFGRGSGTLCSIADNGGGGGGARCGVVSIDGHRGGASGRKSFSVESLLASSHPAKGAARKSLGCSSDYGKRKGSPFDSLASEDGADKTGTDEDSQCDAADGKRRRTRTNFSGWQLEELERAFLAGHYPDVFVREALALKLRLAESRVQVWFQNRRAKWRKKEHTRKGPGRPAHNAQPQTCSGDPIDPAEIERRQREREEKKRRRQQDRLRKLEEKKRLLVLARSHPVCKPAGVAEEEFPRKANRRVDSTQPTDSAFPDTDNNAEMQDLCVSAELSKPVSDSSGDSFTHRQMDRTGQRSGRQDGLSSDQLSVETVFPDSSFPPGSRHHMLSQRGPGRELFRLQNNEQDARINFSHKIRPDKERLRECGSETNTKSVGVAHLPGGRKPGAEAVARRARRPKCSFTIDSLLSLAPRDIATPPPPSVSSATSPPQPCSASQTCRKCSNTSSSSLSSPTPSLSPTLTV</sequence>
<evidence type="ECO:0000256" key="6">
    <source>
        <dbReference type="ARBA" id="ARBA00023125"/>
    </source>
</evidence>
<evidence type="ECO:0000256" key="2">
    <source>
        <dbReference type="ARBA" id="ARBA00022473"/>
    </source>
</evidence>
<evidence type="ECO:0000256" key="4">
    <source>
        <dbReference type="ARBA" id="ARBA00022902"/>
    </source>
</evidence>
<dbReference type="PROSITE" id="PS00027">
    <property type="entry name" value="HOMEOBOX_1"/>
    <property type="match status" value="1"/>
</dbReference>
<feature type="region of interest" description="Disordered" evidence="14">
    <location>
        <begin position="493"/>
        <end position="546"/>
    </location>
</feature>
<dbReference type="GO" id="GO:0007399">
    <property type="term" value="P:nervous system development"/>
    <property type="evidence" value="ECO:0007669"/>
    <property type="project" value="UniProtKB-KW"/>
</dbReference>
<dbReference type="InterPro" id="IPR009057">
    <property type="entry name" value="Homeodomain-like_sf"/>
</dbReference>
<feature type="DNA-binding region" description="Homeobox" evidence="11">
    <location>
        <begin position="186"/>
        <end position="245"/>
    </location>
</feature>
<keyword evidence="5" id="KW-0805">Transcription regulation</keyword>
<dbReference type="CDD" id="cd00086">
    <property type="entry name" value="homeodomain"/>
    <property type="match status" value="1"/>
</dbReference>
<dbReference type="GO" id="GO:0005634">
    <property type="term" value="C:nucleus"/>
    <property type="evidence" value="ECO:0007669"/>
    <property type="project" value="UniProtKB-SubCell"/>
</dbReference>
<dbReference type="InterPro" id="IPR017970">
    <property type="entry name" value="Homeobox_CS"/>
</dbReference>
<name>A0ABD0M6R3_9CAEN</name>
<dbReference type="PANTHER" id="PTHR46799:SF1">
    <property type="entry name" value="HOMEOBOX PROTEIN UNC-4 HOMOLOG"/>
    <property type="match status" value="1"/>
</dbReference>
<proteinExistence type="inferred from homology"/>
<feature type="compositionally biased region" description="Low complexity" evidence="14">
    <location>
        <begin position="528"/>
        <end position="546"/>
    </location>
</feature>
<keyword evidence="4" id="KW-0524">Neurogenesis</keyword>
<evidence type="ECO:0000256" key="5">
    <source>
        <dbReference type="ARBA" id="ARBA00023015"/>
    </source>
</evidence>
<protein>
    <recommendedName>
        <fullName evidence="15">Homeobox domain-containing protein</fullName>
    </recommendedName>
</protein>
<keyword evidence="13" id="KW-0175">Coiled coil</keyword>
<feature type="compositionally biased region" description="Basic and acidic residues" evidence="14">
    <location>
        <begin position="369"/>
        <end position="378"/>
    </location>
</feature>
<comment type="caution">
    <text evidence="16">The sequence shown here is derived from an EMBL/GenBank/DDBJ whole genome shotgun (WGS) entry which is preliminary data.</text>
</comment>
<keyword evidence="2" id="KW-0217">Developmental protein</keyword>
<dbReference type="GO" id="GO:0003677">
    <property type="term" value="F:DNA binding"/>
    <property type="evidence" value="ECO:0007669"/>
    <property type="project" value="UniProtKB-UniRule"/>
</dbReference>
<evidence type="ECO:0000313" key="17">
    <source>
        <dbReference type="Proteomes" id="UP001519460"/>
    </source>
</evidence>
<evidence type="ECO:0000256" key="1">
    <source>
        <dbReference type="ARBA" id="ARBA00004123"/>
    </source>
</evidence>
<dbReference type="Gene3D" id="1.10.10.60">
    <property type="entry name" value="Homeodomain-like"/>
    <property type="match status" value="1"/>
</dbReference>
<evidence type="ECO:0000256" key="8">
    <source>
        <dbReference type="ARBA" id="ARBA00023163"/>
    </source>
</evidence>
<evidence type="ECO:0000256" key="11">
    <source>
        <dbReference type="PROSITE-ProRule" id="PRU00108"/>
    </source>
</evidence>
<feature type="region of interest" description="Disordered" evidence="14">
    <location>
        <begin position="240"/>
        <end position="270"/>
    </location>
</feature>
<evidence type="ECO:0000256" key="7">
    <source>
        <dbReference type="ARBA" id="ARBA00023155"/>
    </source>
</evidence>
<dbReference type="SMART" id="SM00389">
    <property type="entry name" value="HOX"/>
    <property type="match status" value="1"/>
</dbReference>
<feature type="compositionally biased region" description="Polar residues" evidence="14">
    <location>
        <begin position="331"/>
        <end position="344"/>
    </location>
</feature>
<feature type="domain" description="Homeobox" evidence="15">
    <location>
        <begin position="184"/>
        <end position="244"/>
    </location>
</feature>
<evidence type="ECO:0000256" key="10">
    <source>
        <dbReference type="ARBA" id="ARBA00038351"/>
    </source>
</evidence>
<dbReference type="PANTHER" id="PTHR46799">
    <property type="entry name" value="HOMEOBOX PROTEIN UNC-4 HOMOLOG"/>
    <property type="match status" value="1"/>
</dbReference>
<dbReference type="SUPFAM" id="SSF46689">
    <property type="entry name" value="Homeodomain-like"/>
    <property type="match status" value="1"/>
</dbReference>
<keyword evidence="7 11" id="KW-0371">Homeobox</keyword>
<feature type="region of interest" description="Disordered" evidence="14">
    <location>
        <begin position="140"/>
        <end position="188"/>
    </location>
</feature>
<keyword evidence="17" id="KW-1185">Reference proteome</keyword>
<dbReference type="GO" id="GO:0030154">
    <property type="term" value="P:cell differentiation"/>
    <property type="evidence" value="ECO:0007669"/>
    <property type="project" value="UniProtKB-KW"/>
</dbReference>
<keyword evidence="6 11" id="KW-0238">DNA-binding</keyword>
<feature type="compositionally biased region" description="Polar residues" evidence="14">
    <location>
        <begin position="516"/>
        <end position="527"/>
    </location>
</feature>
<evidence type="ECO:0000256" key="13">
    <source>
        <dbReference type="SAM" id="Coils"/>
    </source>
</evidence>
<dbReference type="FunFam" id="1.10.10.60:FF:000057">
    <property type="entry name" value="Short stature homeobox 2"/>
    <property type="match status" value="1"/>
</dbReference>
<evidence type="ECO:0000256" key="3">
    <source>
        <dbReference type="ARBA" id="ARBA00022782"/>
    </source>
</evidence>
<keyword evidence="9 11" id="KW-0539">Nucleus</keyword>
<dbReference type="Proteomes" id="UP001519460">
    <property type="component" value="Unassembled WGS sequence"/>
</dbReference>
<evidence type="ECO:0000256" key="12">
    <source>
        <dbReference type="RuleBase" id="RU000682"/>
    </source>
</evidence>
<evidence type="ECO:0000259" key="15">
    <source>
        <dbReference type="PROSITE" id="PS50071"/>
    </source>
</evidence>
<dbReference type="Pfam" id="PF00046">
    <property type="entry name" value="Homeodomain"/>
    <property type="match status" value="1"/>
</dbReference>
<dbReference type="InterPro" id="IPR001356">
    <property type="entry name" value="HD"/>
</dbReference>
<dbReference type="PROSITE" id="PS50071">
    <property type="entry name" value="HOMEOBOX_2"/>
    <property type="match status" value="1"/>
</dbReference>
<evidence type="ECO:0000256" key="9">
    <source>
        <dbReference type="ARBA" id="ARBA00023242"/>
    </source>
</evidence>
<feature type="region of interest" description="Disordered" evidence="14">
    <location>
        <begin position="449"/>
        <end position="479"/>
    </location>
</feature>
<organism evidence="16 17">
    <name type="scientific">Batillaria attramentaria</name>
    <dbReference type="NCBI Taxonomy" id="370345"/>
    <lineage>
        <taxon>Eukaryota</taxon>
        <taxon>Metazoa</taxon>
        <taxon>Spiralia</taxon>
        <taxon>Lophotrochozoa</taxon>
        <taxon>Mollusca</taxon>
        <taxon>Gastropoda</taxon>
        <taxon>Caenogastropoda</taxon>
        <taxon>Sorbeoconcha</taxon>
        <taxon>Cerithioidea</taxon>
        <taxon>Batillariidae</taxon>
        <taxon>Batillaria</taxon>
    </lineage>
</organism>
<feature type="coiled-coil region" evidence="13">
    <location>
        <begin position="271"/>
        <end position="305"/>
    </location>
</feature>
<keyword evidence="3" id="KW-0221">Differentiation</keyword>
<evidence type="ECO:0000313" key="16">
    <source>
        <dbReference type="EMBL" id="KAK7507649.1"/>
    </source>
</evidence>
<feature type="compositionally biased region" description="Basic and acidic residues" evidence="14">
    <location>
        <begin position="320"/>
        <end position="330"/>
    </location>
</feature>
<dbReference type="EMBL" id="JACVVK020000004">
    <property type="protein sequence ID" value="KAK7507649.1"/>
    <property type="molecule type" value="Genomic_DNA"/>
</dbReference>
<accession>A0ABD0M6R3</accession>
<keyword evidence="8" id="KW-0804">Transcription</keyword>
<gene>
    <name evidence="16" type="ORF">BaRGS_00001584</name>
</gene>